<dbReference type="PANTHER" id="PTHR33938">
    <property type="entry name" value="FERULOYL ESTERASE B-RELATED"/>
    <property type="match status" value="1"/>
</dbReference>
<dbReference type="GO" id="GO:0046872">
    <property type="term" value="F:metal ion binding"/>
    <property type="evidence" value="ECO:0007669"/>
    <property type="project" value="UniProtKB-KW"/>
</dbReference>
<dbReference type="Proteomes" id="UP001187682">
    <property type="component" value="Unassembled WGS sequence"/>
</dbReference>
<evidence type="ECO:0000256" key="2">
    <source>
        <dbReference type="ARBA" id="ARBA00022487"/>
    </source>
</evidence>
<reference evidence="9" key="1">
    <citation type="submission" date="2018-03" db="EMBL/GenBank/DDBJ databases">
        <authorList>
            <person name="Guldener U."/>
        </authorList>
    </citation>
    <scope>NUCLEOTIDE SEQUENCE</scope>
</reference>
<dbReference type="EMBL" id="ONZQ02000015">
    <property type="protein sequence ID" value="SPO06175.1"/>
    <property type="molecule type" value="Genomic_DNA"/>
</dbReference>
<organism evidence="9 10">
    <name type="scientific">Cephalotrichum gorgonifer</name>
    <dbReference type="NCBI Taxonomy" id="2041049"/>
    <lineage>
        <taxon>Eukaryota</taxon>
        <taxon>Fungi</taxon>
        <taxon>Dikarya</taxon>
        <taxon>Ascomycota</taxon>
        <taxon>Pezizomycotina</taxon>
        <taxon>Sordariomycetes</taxon>
        <taxon>Hypocreomycetidae</taxon>
        <taxon>Microascales</taxon>
        <taxon>Microascaceae</taxon>
        <taxon>Cephalotrichum</taxon>
    </lineage>
</organism>
<dbReference type="PANTHER" id="PTHR33938:SF13">
    <property type="entry name" value="CARBOXYLIC ESTER HYDROLASE"/>
    <property type="match status" value="1"/>
</dbReference>
<keyword evidence="6" id="KW-0106">Calcium</keyword>
<evidence type="ECO:0000256" key="3">
    <source>
        <dbReference type="ARBA" id="ARBA00022723"/>
    </source>
</evidence>
<dbReference type="InterPro" id="IPR029058">
    <property type="entry name" value="AB_hydrolase_fold"/>
</dbReference>
<dbReference type="GO" id="GO:0030600">
    <property type="term" value="F:feruloyl esterase activity"/>
    <property type="evidence" value="ECO:0007669"/>
    <property type="project" value="UniProtKB-ARBA"/>
</dbReference>
<evidence type="ECO:0000256" key="5">
    <source>
        <dbReference type="ARBA" id="ARBA00022801"/>
    </source>
</evidence>
<evidence type="ECO:0000256" key="4">
    <source>
        <dbReference type="ARBA" id="ARBA00022729"/>
    </source>
</evidence>
<dbReference type="EC" id="3.1.1.-" evidence="8"/>
<evidence type="ECO:0000313" key="10">
    <source>
        <dbReference type="Proteomes" id="UP001187682"/>
    </source>
</evidence>
<dbReference type="InterPro" id="IPR011118">
    <property type="entry name" value="Tannase/feruloyl_esterase"/>
</dbReference>
<keyword evidence="4" id="KW-0732">Signal</keyword>
<dbReference type="Gene3D" id="3.40.50.1820">
    <property type="entry name" value="alpha/beta hydrolase"/>
    <property type="match status" value="1"/>
</dbReference>
<dbReference type="SUPFAM" id="SSF53474">
    <property type="entry name" value="alpha/beta-Hydrolases"/>
    <property type="match status" value="1"/>
</dbReference>
<evidence type="ECO:0000256" key="7">
    <source>
        <dbReference type="ARBA" id="ARBA00023157"/>
    </source>
</evidence>
<proteinExistence type="inferred from homology"/>
<protein>
    <recommendedName>
        <fullName evidence="8">Carboxylic ester hydrolase</fullName>
        <ecNumber evidence="8">3.1.1.-</ecNumber>
    </recommendedName>
</protein>
<evidence type="ECO:0000313" key="9">
    <source>
        <dbReference type="EMBL" id="SPO06175.1"/>
    </source>
</evidence>
<keyword evidence="3" id="KW-0479">Metal-binding</keyword>
<dbReference type="AlphaFoldDB" id="A0AAE8N7G7"/>
<keyword evidence="10" id="KW-1185">Reference proteome</keyword>
<gene>
    <name evidence="9" type="ORF">DNG_08864</name>
</gene>
<dbReference type="Pfam" id="PF07519">
    <property type="entry name" value="Tannase"/>
    <property type="match status" value="1"/>
</dbReference>
<keyword evidence="7" id="KW-1015">Disulfide bond</keyword>
<evidence type="ECO:0000256" key="6">
    <source>
        <dbReference type="ARBA" id="ARBA00022837"/>
    </source>
</evidence>
<evidence type="ECO:0000256" key="1">
    <source>
        <dbReference type="ARBA" id="ARBA00006249"/>
    </source>
</evidence>
<keyword evidence="5 8" id="KW-0378">Hydrolase</keyword>
<keyword evidence="2" id="KW-0719">Serine esterase</keyword>
<comment type="caution">
    <text evidence="9">The sequence shown here is derived from an EMBL/GenBank/DDBJ whole genome shotgun (WGS) entry which is preliminary data.</text>
</comment>
<accession>A0AAE8N7G7</accession>
<comment type="similarity">
    <text evidence="1 8">Belongs to the tannase family.</text>
</comment>
<sequence length="521" mass="56607">MSLKYLCTAGTFDSLPLLGAEILSVETSLVTNYTATSHAIYRFIQPSVEVKGINFCNITVSYTHPGQNDNILVETWLPVDTWNERLQAVGGASFTAGRTFLSYYNMNGALADGYATVTTDAGLGSAADASEWALVSPGNVNLYNLQNLASISLNDEAIIAKSLIKSFYGKDPAYSYFNGCSQGGRQGLLLAQRYPDAYDGIAAGAPALYWNELLSSMQWPQQVMSMNGYPHGCELDAIVAATVKECDPLDGVEDGIISDINACLDHFDPFSLVGSSAMCIEGGRRGDVLISQAAATVVKATWDGMRTADGKQLWLGYTPGTALTASSSGVAGTDCSSGSCVGVPIFLGSEWLRYFVAKDLEFDLTHLEHKEFDDLVHQGKVYESFLATNDPDLSRFRDAGGKLVTFHGLADNLISSHGTERYYRAVSDLLPDTRDFYRYFEVPGMAHCWGGKSGQPESLFEQLREWVEGGTAPDETPVKITDLDGKVQDRVLCSYPRKAKFDELCGEPGRAECWGCAETDR</sequence>
<name>A0AAE8N7G7_9PEZI</name>
<evidence type="ECO:0000256" key="8">
    <source>
        <dbReference type="RuleBase" id="RU361238"/>
    </source>
</evidence>